<keyword evidence="4 10" id="KW-0808">Transferase</keyword>
<dbReference type="GO" id="GO:0061630">
    <property type="term" value="F:ubiquitin protein ligase activity"/>
    <property type="evidence" value="ECO:0007669"/>
    <property type="project" value="UniProtKB-UniRule"/>
</dbReference>
<protein>
    <recommendedName>
        <fullName evidence="10">E3 ubiquitin-protein ligase</fullName>
        <ecNumber evidence="10">2.3.2.27</ecNumber>
    </recommendedName>
</protein>
<dbReference type="InterPro" id="IPR018123">
    <property type="entry name" value="WWE-dom_subgr"/>
</dbReference>
<dbReference type="VEuPathDB" id="VectorBase:ASIC014608"/>
<dbReference type="AlphaFoldDB" id="A0A084W8M7"/>
<dbReference type="Pfam" id="PF02825">
    <property type="entry name" value="WWE"/>
    <property type="match status" value="1"/>
</dbReference>
<dbReference type="GO" id="GO:0006511">
    <property type="term" value="P:ubiquitin-dependent protein catabolic process"/>
    <property type="evidence" value="ECO:0007669"/>
    <property type="project" value="UniProtKB-UniRule"/>
</dbReference>
<dbReference type="EC" id="2.3.2.27" evidence="10"/>
<dbReference type="Gene3D" id="3.30.720.50">
    <property type="match status" value="1"/>
</dbReference>
<evidence type="ECO:0000256" key="3">
    <source>
        <dbReference type="ARBA" id="ARBA00022490"/>
    </source>
</evidence>
<proteinExistence type="predicted"/>
<dbReference type="FunFam" id="3.30.720.50:FF:000003">
    <property type="entry name" value="E3 ubiquitin-protein ligase RNF146"/>
    <property type="match status" value="1"/>
</dbReference>
<keyword evidence="6 10" id="KW-0479">Metal-binding</keyword>
<reference evidence="14" key="2">
    <citation type="submission" date="2020-05" db="UniProtKB">
        <authorList>
            <consortium name="EnsemblMetazoa"/>
        </authorList>
    </citation>
    <scope>IDENTIFICATION</scope>
</reference>
<dbReference type="GO" id="GO:0005634">
    <property type="term" value="C:nucleus"/>
    <property type="evidence" value="ECO:0007669"/>
    <property type="project" value="TreeGrafter"/>
</dbReference>
<dbReference type="EnsemblMetazoa" id="ASIC014608-RA">
    <property type="protein sequence ID" value="ASIC014608-PA"/>
    <property type="gene ID" value="ASIC014608"/>
</dbReference>
<accession>A0A084W8M7</accession>
<evidence type="ECO:0000313" key="13">
    <source>
        <dbReference type="EMBL" id="KFB46571.1"/>
    </source>
</evidence>
<feature type="region of interest" description="Disordered" evidence="11">
    <location>
        <begin position="188"/>
        <end position="260"/>
    </location>
</feature>
<dbReference type="VEuPathDB" id="VectorBase:ASIS004909"/>
<dbReference type="STRING" id="74873.A0A084W8M7"/>
<organism evidence="13">
    <name type="scientific">Anopheles sinensis</name>
    <name type="common">Mosquito</name>
    <dbReference type="NCBI Taxonomy" id="74873"/>
    <lineage>
        <taxon>Eukaryota</taxon>
        <taxon>Metazoa</taxon>
        <taxon>Ecdysozoa</taxon>
        <taxon>Arthropoda</taxon>
        <taxon>Hexapoda</taxon>
        <taxon>Insecta</taxon>
        <taxon>Pterygota</taxon>
        <taxon>Neoptera</taxon>
        <taxon>Endopterygota</taxon>
        <taxon>Diptera</taxon>
        <taxon>Nematocera</taxon>
        <taxon>Culicoidea</taxon>
        <taxon>Culicidae</taxon>
        <taxon>Anophelinae</taxon>
        <taxon>Anopheles</taxon>
    </lineage>
</organism>
<keyword evidence="7 10" id="KW-0863">Zinc-finger</keyword>
<feature type="compositionally biased region" description="Polar residues" evidence="11">
    <location>
        <begin position="230"/>
        <end position="254"/>
    </location>
</feature>
<reference evidence="13 15" key="1">
    <citation type="journal article" date="2014" name="BMC Genomics">
        <title>Genome sequence of Anopheles sinensis provides insight into genetics basis of mosquito competence for malaria parasites.</title>
        <authorList>
            <person name="Zhou D."/>
            <person name="Zhang D."/>
            <person name="Ding G."/>
            <person name="Shi L."/>
            <person name="Hou Q."/>
            <person name="Ye Y."/>
            <person name="Xu Y."/>
            <person name="Zhou H."/>
            <person name="Xiong C."/>
            <person name="Li S."/>
            <person name="Yu J."/>
            <person name="Hong S."/>
            <person name="Yu X."/>
            <person name="Zou P."/>
            <person name="Chen C."/>
            <person name="Chang X."/>
            <person name="Wang W."/>
            <person name="Lv Y."/>
            <person name="Sun Y."/>
            <person name="Ma L."/>
            <person name="Shen B."/>
            <person name="Zhu C."/>
        </authorList>
    </citation>
    <scope>NUCLEOTIDE SEQUENCE [LARGE SCALE GENOMIC DNA]</scope>
</reference>
<dbReference type="Proteomes" id="UP000030765">
    <property type="component" value="Unassembled WGS sequence"/>
</dbReference>
<evidence type="ECO:0000259" key="12">
    <source>
        <dbReference type="PROSITE" id="PS50918"/>
    </source>
</evidence>
<keyword evidence="15" id="KW-1185">Reference proteome</keyword>
<dbReference type="InterPro" id="IPR033509">
    <property type="entry name" value="RNF146"/>
</dbReference>
<feature type="domain" description="WWE" evidence="12">
    <location>
        <begin position="47"/>
        <end position="124"/>
    </location>
</feature>
<evidence type="ECO:0000256" key="11">
    <source>
        <dbReference type="SAM" id="MobiDB-lite"/>
    </source>
</evidence>
<dbReference type="GO" id="GO:0008270">
    <property type="term" value="F:zinc ion binding"/>
    <property type="evidence" value="ECO:0007669"/>
    <property type="project" value="UniProtKB-UniRule"/>
</dbReference>
<dbReference type="EMBL" id="ATLV01021496">
    <property type="status" value="NOT_ANNOTATED_CDS"/>
    <property type="molecule type" value="Genomic_DNA"/>
</dbReference>
<dbReference type="EMBL" id="KE525319">
    <property type="protein sequence ID" value="KFB46571.1"/>
    <property type="molecule type" value="Genomic_DNA"/>
</dbReference>
<dbReference type="UniPathway" id="UPA00143"/>
<evidence type="ECO:0000256" key="2">
    <source>
        <dbReference type="ARBA" id="ARBA00004906"/>
    </source>
</evidence>
<comment type="subcellular location">
    <subcellularLocation>
        <location evidence="1 10">Cytoplasm</location>
        <location evidence="1 10">Cytosol</location>
    </subcellularLocation>
</comment>
<dbReference type="GO" id="GO:0005829">
    <property type="term" value="C:cytosol"/>
    <property type="evidence" value="ECO:0007669"/>
    <property type="project" value="UniProtKB-SubCell"/>
</dbReference>
<keyword evidence="3 10" id="KW-0963">Cytoplasm</keyword>
<comment type="pathway">
    <text evidence="2 10">Protein modification; protein ubiquitination.</text>
</comment>
<feature type="compositionally biased region" description="Basic and acidic residues" evidence="11">
    <location>
        <begin position="16"/>
        <end position="30"/>
    </location>
</feature>
<dbReference type="GO" id="GO:0016055">
    <property type="term" value="P:Wnt signaling pathway"/>
    <property type="evidence" value="ECO:0007669"/>
    <property type="project" value="UniProtKB-KW"/>
</dbReference>
<evidence type="ECO:0000313" key="14">
    <source>
        <dbReference type="EnsemblMetazoa" id="ASIC014608-PA"/>
    </source>
</evidence>
<dbReference type="PANTHER" id="PTHR13417:SF2">
    <property type="entry name" value="E3 UBIQUITIN-PROTEIN LIGASE RNF146"/>
    <property type="match status" value="1"/>
</dbReference>
<dbReference type="GO" id="GO:0051865">
    <property type="term" value="P:protein autoubiquitination"/>
    <property type="evidence" value="ECO:0007669"/>
    <property type="project" value="UniProtKB-UniRule"/>
</dbReference>
<evidence type="ECO:0000256" key="5">
    <source>
        <dbReference type="ARBA" id="ARBA00022687"/>
    </source>
</evidence>
<evidence type="ECO:0000256" key="1">
    <source>
        <dbReference type="ARBA" id="ARBA00004514"/>
    </source>
</evidence>
<dbReference type="InterPro" id="IPR004170">
    <property type="entry name" value="WWE_dom"/>
</dbReference>
<dbReference type="InterPro" id="IPR037197">
    <property type="entry name" value="WWE_dom_sf"/>
</dbReference>
<evidence type="ECO:0000256" key="10">
    <source>
        <dbReference type="RuleBase" id="RU367115"/>
    </source>
</evidence>
<sequence>MAESLQPGSSSPTSARSEDGDSHEIPKKPDATTADHPQLVNGVEEIERAATATVADGNEYQWYYEGCNGWWQYDERTSQELEEAYLEGKKSCKILVAGFVYIVMFEHKCQVRQNDATRIRRVKRDLVTIQKKGVAGLRLEGANQTRVPATSTTTNDLSELSSAMGEMNLNEGASTSTSAAGTANVTENEATAENAAPSQPAADCPEGAVEEGERSGTRTNPADDEPDSETVLSPNATGSDSTSSDNRTSEQTQEPLPLIDLINVQQEYFTTDEEEGDDDDNLLIL</sequence>
<evidence type="ECO:0000256" key="7">
    <source>
        <dbReference type="ARBA" id="ARBA00022771"/>
    </source>
</evidence>
<dbReference type="SMART" id="SM00678">
    <property type="entry name" value="WWE"/>
    <property type="match status" value="1"/>
</dbReference>
<gene>
    <name evidence="13" type="ORF">ZHAS_00014608</name>
</gene>
<comment type="domain">
    <text evidence="10">The WWE domain mediates non-covalent poly(ADP-ribose)-binding.</text>
</comment>
<keyword evidence="9 10" id="KW-0862">Zinc</keyword>
<evidence type="ECO:0000256" key="4">
    <source>
        <dbReference type="ARBA" id="ARBA00022679"/>
    </source>
</evidence>
<comment type="PTM">
    <text evidence="10">Ubiquitinated; autoubiquitinated.</text>
</comment>
<dbReference type="OrthoDB" id="10065815at2759"/>
<evidence type="ECO:0000256" key="6">
    <source>
        <dbReference type="ARBA" id="ARBA00022723"/>
    </source>
</evidence>
<comment type="catalytic activity">
    <reaction evidence="10">
        <text>S-ubiquitinyl-[E2 ubiquitin-conjugating enzyme]-L-cysteine + [acceptor protein]-L-lysine = [E2 ubiquitin-conjugating enzyme]-L-cysteine + N(6)-ubiquitinyl-[acceptor protein]-L-lysine.</text>
        <dbReference type="EC" id="2.3.2.27"/>
    </reaction>
</comment>
<dbReference type="PROSITE" id="PS50918">
    <property type="entry name" value="WWE"/>
    <property type="match status" value="1"/>
</dbReference>
<evidence type="ECO:0000256" key="9">
    <source>
        <dbReference type="ARBA" id="ARBA00022833"/>
    </source>
</evidence>
<dbReference type="PANTHER" id="PTHR13417">
    <property type="entry name" value="E3 UBIQUITIN-PROTEIN LIGASE RNF146"/>
    <property type="match status" value="1"/>
</dbReference>
<keyword evidence="5" id="KW-0879">Wnt signaling pathway</keyword>
<feature type="region of interest" description="Disordered" evidence="11">
    <location>
        <begin position="1"/>
        <end position="36"/>
    </location>
</feature>
<evidence type="ECO:0000313" key="15">
    <source>
        <dbReference type="Proteomes" id="UP000030765"/>
    </source>
</evidence>
<name>A0A084W8M7_ANOSI</name>
<feature type="compositionally biased region" description="Polar residues" evidence="11">
    <location>
        <begin position="1"/>
        <end position="15"/>
    </location>
</feature>
<keyword evidence="8 10" id="KW-0833">Ubl conjugation pathway</keyword>
<comment type="function">
    <text evidence="10">E3 ubiquitin-protein ligase that specifically binds poly-ADP-ribosylated proteins and mediates their ubiquitination and subsequent degradation.</text>
</comment>
<dbReference type="SUPFAM" id="SSF117839">
    <property type="entry name" value="WWE domain"/>
    <property type="match status" value="1"/>
</dbReference>
<evidence type="ECO:0000256" key="8">
    <source>
        <dbReference type="ARBA" id="ARBA00022786"/>
    </source>
</evidence>
<dbReference type="GO" id="GO:0072572">
    <property type="term" value="F:poly-ADP-D-ribose binding"/>
    <property type="evidence" value="ECO:0007669"/>
    <property type="project" value="UniProtKB-UniRule"/>
</dbReference>